<dbReference type="Proteomes" id="UP000221538">
    <property type="component" value="Unassembled WGS sequence"/>
</dbReference>
<dbReference type="PANTHER" id="PTHR30451">
    <property type="entry name" value="OUTER MEMBRANE USHER PROTEIN"/>
    <property type="match status" value="1"/>
</dbReference>
<dbReference type="PANTHER" id="PTHR30451:SF5">
    <property type="entry name" value="SLR0019 PROTEIN"/>
    <property type="match status" value="1"/>
</dbReference>
<dbReference type="RefSeq" id="WP_255308841.1">
    <property type="nucleotide sequence ID" value="NZ_BEWI01000031.1"/>
</dbReference>
<dbReference type="GO" id="GO:0009297">
    <property type="term" value="P:pilus assembly"/>
    <property type="evidence" value="ECO:0007669"/>
    <property type="project" value="InterPro"/>
</dbReference>
<dbReference type="InterPro" id="IPR000015">
    <property type="entry name" value="Fimb_usher"/>
</dbReference>
<evidence type="ECO:0000256" key="1">
    <source>
        <dbReference type="SAM" id="MobiDB-lite"/>
    </source>
</evidence>
<reference evidence="2 3" key="1">
    <citation type="journal article" date="2013" name="Biodegradation">
        <title>Occurrence of 4-tert-butylphenol (4-t-BP) biodegradation in an aquatic sample caused by the presence of Spirodela polyrrhiza and isolation of a 4-t-BP-utilizing bacterium.</title>
        <authorList>
            <person name="Ogata Y."/>
            <person name="Toyama T."/>
            <person name="Yu N."/>
            <person name="Wang X."/>
            <person name="Sei K."/>
            <person name="Ike M."/>
        </authorList>
    </citation>
    <scope>NUCLEOTIDE SEQUENCE [LARGE SCALE GENOMIC DNA]</scope>
    <source>
        <strain evidence="2 3">OMI</strain>
    </source>
</reference>
<dbReference type="GO" id="GO:0009279">
    <property type="term" value="C:cell outer membrane"/>
    <property type="evidence" value="ECO:0007669"/>
    <property type="project" value="TreeGrafter"/>
</dbReference>
<dbReference type="SUPFAM" id="SSF56935">
    <property type="entry name" value="Porins"/>
    <property type="match status" value="1"/>
</dbReference>
<organism evidence="2 3">
    <name type="scientific">Sphingobium fuliginis (strain ATCC 27551)</name>
    <dbReference type="NCBI Taxonomy" id="336203"/>
    <lineage>
        <taxon>Bacteria</taxon>
        <taxon>Pseudomonadati</taxon>
        <taxon>Pseudomonadota</taxon>
        <taxon>Alphaproteobacteria</taxon>
        <taxon>Sphingomonadales</taxon>
        <taxon>Sphingomonadaceae</taxon>
        <taxon>Sphingobium</taxon>
    </lineage>
</organism>
<dbReference type="EMBL" id="BEWI01000031">
    <property type="protein sequence ID" value="GAY20993.1"/>
    <property type="molecule type" value="Genomic_DNA"/>
</dbReference>
<dbReference type="GO" id="GO:0015473">
    <property type="term" value="F:fimbrial usher porin activity"/>
    <property type="evidence" value="ECO:0007669"/>
    <property type="project" value="InterPro"/>
</dbReference>
<evidence type="ECO:0000313" key="2">
    <source>
        <dbReference type="EMBL" id="GAY20993.1"/>
    </source>
</evidence>
<reference evidence="2 3" key="2">
    <citation type="journal article" date="2013" name="Environ. Sci. Technol.">
        <title>The 4-tert-butylphenol-utilizing bacterium Sphingobium fuliginis OMI can degrade bisphenols via phenolic ring hydroxylation and meta-cleavage pathway.</title>
        <authorList>
            <person name="Ogata Y."/>
            <person name="Goda S."/>
            <person name="Toyama T."/>
            <person name="Sei K."/>
            <person name="Ike M."/>
        </authorList>
    </citation>
    <scope>NUCLEOTIDE SEQUENCE [LARGE SCALE GENOMIC DNA]</scope>
    <source>
        <strain evidence="2 3">OMI</strain>
    </source>
</reference>
<dbReference type="Pfam" id="PF00577">
    <property type="entry name" value="Usher"/>
    <property type="match status" value="1"/>
</dbReference>
<evidence type="ECO:0000313" key="3">
    <source>
        <dbReference type="Proteomes" id="UP000221538"/>
    </source>
</evidence>
<feature type="region of interest" description="Disordered" evidence="1">
    <location>
        <begin position="37"/>
        <end position="82"/>
    </location>
</feature>
<name>A0A292ZDT9_SPHSA</name>
<comment type="caution">
    <text evidence="2">The sequence shown here is derived from an EMBL/GenBank/DDBJ whole genome shotgun (WGS) entry which is preliminary data.</text>
</comment>
<proteinExistence type="predicted"/>
<dbReference type="Gene3D" id="2.60.40.3110">
    <property type="match status" value="1"/>
</dbReference>
<accession>A0A292ZDT9</accession>
<feature type="compositionally biased region" description="Low complexity" evidence="1">
    <location>
        <begin position="42"/>
        <end position="51"/>
    </location>
</feature>
<dbReference type="AlphaFoldDB" id="A0A292ZDT9"/>
<gene>
    <name evidence="2" type="ORF">SFOMI_1523</name>
</gene>
<sequence length="887" mass="96214">MRPPRSGSARHLLWHLSASTALIIALPAGAQVSVPLPGRGGAPRLPSAPASDPLQPAPAQSGTSVPLPGSTPETPPLSVPMGPYGRPDINPYDRDIELTAPLTYRDKPLGEVPVLLTRDDRFLIDTAPFLDLIDTLLNDKAKSEIKAALVGHERFENEDLKATGVSLEFDPGSLSVVVLKIDAAHRATMALFDTPRPDDEKPDVKPAGFSAYVNIDAVESRIWGDVPNNGFRRPSFFVTGAARVAGVVLETDVQLAEKSDLLGGNGYRFDRNYARFVYDEAEDYRRWYLGDLTPEIRGQQGYVQMGGFGVSRQRQRFDQFRSAILQGNRQLLLQRDATVDVYRNGTLLKQFKLQAGSYDLSSLPLLSGSNDVQVQVRDSTGLVQDIAYRSYLDPIDLQPGDYEYSGYIGRTSNRFGRTPVYNGPVAFSGFYRKAFVGKPAIGIGLQASKRTQVFTGQTQFILSGGSRLQFDMGVSNTKAYGVGYAPGVTYERIFDRGGLIDSFTLHADYMSRRFGSLGNDLPDNSSAVSVDAQYTRAMSQKLTLLFNGSYIRNRGSFGDNYRLNTLASYRMNRKWSVRGGVNYTHYGSGFGNANGMGFNVSLVFEPSYRDRAEVSYDKLGSTATASYSHMSDGTIGSIGYGALATRSDGSANGQAYVDYIDSKFDASLIHSAYGRNFGNVTDQQVTSLRVGTALAFADGSFGVGRRIGDSFAILTPHQSLKGHDVVAGQSIAENAYLTRSGPLGGAVNSYLSSYVTQSVQYDVENPPPGYDIGAGVFRVRPPYRSGYAMEIGADAFASAMGTMLYPDGKPVSLMGGKVVPVDRGNGEPVPFFTNSVGRFAIQNLRPGASYRIMLVDSTSSLFFTVPKDTKGLVDLKTVTVTDEGANK</sequence>
<protein>
    <submittedName>
        <fullName evidence="2">P pilus assembly protein</fullName>
    </submittedName>
</protein>